<dbReference type="Proteomes" id="UP000266327">
    <property type="component" value="Unassembled WGS sequence"/>
</dbReference>
<dbReference type="AlphaFoldDB" id="A0A3A3G0E7"/>
<dbReference type="OrthoDB" id="8779161at2"/>
<accession>A0A3A3G0E7</accession>
<comment type="caution">
    <text evidence="1">The sequence shown here is derived from an EMBL/GenBank/DDBJ whole genome shotgun (WGS) entry which is preliminary data.</text>
</comment>
<evidence type="ECO:0000313" key="1">
    <source>
        <dbReference type="EMBL" id="RJG01391.1"/>
    </source>
</evidence>
<gene>
    <name evidence="1" type="ORF">D3878_07175</name>
</gene>
<dbReference type="Gene3D" id="3.40.30.10">
    <property type="entry name" value="Glutaredoxin"/>
    <property type="match status" value="1"/>
</dbReference>
<evidence type="ECO:0000313" key="2">
    <source>
        <dbReference type="Proteomes" id="UP000266327"/>
    </source>
</evidence>
<dbReference type="EMBL" id="QYUQ01000002">
    <property type="protein sequence ID" value="RJG01391.1"/>
    <property type="molecule type" value="Genomic_DNA"/>
</dbReference>
<dbReference type="Pfam" id="PF05768">
    <property type="entry name" value="Glrx-like"/>
    <property type="match status" value="1"/>
</dbReference>
<proteinExistence type="predicted"/>
<name>A0A3A3G0E7_9BURK</name>
<dbReference type="RefSeq" id="WP_119784840.1">
    <property type="nucleotide sequence ID" value="NZ_QYUQ01000002.1"/>
</dbReference>
<sequence>MPVEFILYSRTYCHLCDDMLAALQALQAEFSFTIRIEDVDADPALVALYDELVPVLVGRCAGEEVRLCHYFLDRDGVRAFLAAADPVD</sequence>
<keyword evidence="2" id="KW-1185">Reference proteome</keyword>
<reference evidence="2" key="1">
    <citation type="submission" date="2018-09" db="EMBL/GenBank/DDBJ databases">
        <authorList>
            <person name="Zhu H."/>
        </authorList>
    </citation>
    <scope>NUCLEOTIDE SEQUENCE [LARGE SCALE GENOMIC DNA]</scope>
    <source>
        <strain evidence="2">K1S02-23</strain>
    </source>
</reference>
<dbReference type="SUPFAM" id="SSF52833">
    <property type="entry name" value="Thioredoxin-like"/>
    <property type="match status" value="1"/>
</dbReference>
<dbReference type="InterPro" id="IPR008554">
    <property type="entry name" value="Glutaredoxin-like"/>
</dbReference>
<organism evidence="1 2">
    <name type="scientific">Noviherbaspirillum sedimenti</name>
    <dbReference type="NCBI Taxonomy" id="2320865"/>
    <lineage>
        <taxon>Bacteria</taxon>
        <taxon>Pseudomonadati</taxon>
        <taxon>Pseudomonadota</taxon>
        <taxon>Betaproteobacteria</taxon>
        <taxon>Burkholderiales</taxon>
        <taxon>Oxalobacteraceae</taxon>
        <taxon>Noviherbaspirillum</taxon>
    </lineage>
</organism>
<dbReference type="InterPro" id="IPR036249">
    <property type="entry name" value="Thioredoxin-like_sf"/>
</dbReference>
<protein>
    <submittedName>
        <fullName evidence="1">Glutaredoxin family protein</fullName>
    </submittedName>
</protein>